<evidence type="ECO:0000259" key="1">
    <source>
        <dbReference type="Pfam" id="PF09242"/>
    </source>
</evidence>
<comment type="caution">
    <text evidence="2">The sequence shown here is derived from an EMBL/GenBank/DDBJ whole genome shotgun (WGS) entry which is preliminary data.</text>
</comment>
<dbReference type="InterPro" id="IPR016156">
    <property type="entry name" value="FAD/NAD-linked_Rdtase_dimer_sf"/>
</dbReference>
<gene>
    <name evidence="2" type="ORF">CKO28_27320</name>
</gene>
<accession>A0ABS1DN82</accession>
<dbReference type="SUPFAM" id="SSF55424">
    <property type="entry name" value="FAD/NAD-linked reductases, dimerisation (C-terminal) domain"/>
    <property type="match status" value="1"/>
</dbReference>
<dbReference type="Proteomes" id="UP001296873">
    <property type="component" value="Unassembled WGS sequence"/>
</dbReference>
<evidence type="ECO:0000313" key="3">
    <source>
        <dbReference type="Proteomes" id="UP001296873"/>
    </source>
</evidence>
<feature type="domain" description="Flavocytochrome c sulphide dehydrogenase flavin-binding" evidence="1">
    <location>
        <begin position="1"/>
        <end position="26"/>
    </location>
</feature>
<proteinExistence type="predicted"/>
<keyword evidence="3" id="KW-1185">Reference proteome</keyword>
<feature type="non-terminal residue" evidence="2">
    <location>
        <position position="1"/>
    </location>
</feature>
<protein>
    <recommendedName>
        <fullName evidence="1">Flavocytochrome c sulphide dehydrogenase flavin-binding domain-containing protein</fullName>
    </recommendedName>
</protein>
<dbReference type="Pfam" id="PF09242">
    <property type="entry name" value="FCSD-flav_bind"/>
    <property type="match status" value="1"/>
</dbReference>
<dbReference type="InterPro" id="IPR015323">
    <property type="entry name" value="FlavoCytC_S_DH_flav-bd"/>
</dbReference>
<sequence>DADRDQREIEAMYAPGWYESITEDIFG</sequence>
<evidence type="ECO:0000313" key="2">
    <source>
        <dbReference type="EMBL" id="MBK1671699.1"/>
    </source>
</evidence>
<dbReference type="InterPro" id="IPR037092">
    <property type="entry name" value="FlavoCytC_S_DH_flav-bd_sf"/>
</dbReference>
<organism evidence="2 3">
    <name type="scientific">Rhodovibrio sodomensis</name>
    <dbReference type="NCBI Taxonomy" id="1088"/>
    <lineage>
        <taxon>Bacteria</taxon>
        <taxon>Pseudomonadati</taxon>
        <taxon>Pseudomonadota</taxon>
        <taxon>Alphaproteobacteria</taxon>
        <taxon>Rhodospirillales</taxon>
        <taxon>Rhodovibrionaceae</taxon>
        <taxon>Rhodovibrio</taxon>
    </lineage>
</organism>
<dbReference type="EMBL" id="NRRL01000324">
    <property type="protein sequence ID" value="MBK1671699.1"/>
    <property type="molecule type" value="Genomic_DNA"/>
</dbReference>
<dbReference type="Gene3D" id="3.90.760.10">
    <property type="entry name" value="Flavocytochrome c sulphide dehydrogenase, flavin-binding domain"/>
    <property type="match status" value="1"/>
</dbReference>
<reference evidence="2 3" key="1">
    <citation type="journal article" date="2020" name="Microorganisms">
        <title>Osmotic Adaptation and Compatible Solute Biosynthesis of Phototrophic Bacteria as Revealed from Genome Analyses.</title>
        <authorList>
            <person name="Imhoff J.F."/>
            <person name="Rahn T."/>
            <person name="Kunzel S."/>
            <person name="Keller A."/>
            <person name="Neulinger S.C."/>
        </authorList>
    </citation>
    <scope>NUCLEOTIDE SEQUENCE [LARGE SCALE GENOMIC DNA]</scope>
    <source>
        <strain evidence="2 3">DSM 9895</strain>
    </source>
</reference>
<dbReference type="RefSeq" id="WP_200344841.1">
    <property type="nucleotide sequence ID" value="NZ_NRRL01000324.1"/>
</dbReference>
<name>A0ABS1DN82_9PROT</name>